<dbReference type="GO" id="GO:0046872">
    <property type="term" value="F:metal ion binding"/>
    <property type="evidence" value="ECO:0007669"/>
    <property type="project" value="UniProtKB-KW"/>
</dbReference>
<proteinExistence type="predicted"/>
<name>A0A4P6XLV6_9ASCO</name>
<keyword evidence="5" id="KW-0238">DNA-binding</keyword>
<dbReference type="GO" id="GO:0000981">
    <property type="term" value="F:DNA-binding transcription factor activity, RNA polymerase II-specific"/>
    <property type="evidence" value="ECO:0007669"/>
    <property type="project" value="TreeGrafter"/>
</dbReference>
<comment type="subcellular location">
    <subcellularLocation>
        <location evidence="1">Nucleus</location>
    </subcellularLocation>
</comment>
<evidence type="ECO:0000256" key="3">
    <source>
        <dbReference type="ARBA" id="ARBA00022833"/>
    </source>
</evidence>
<reference evidence="9" key="1">
    <citation type="submission" date="2019-03" db="EMBL/GenBank/DDBJ databases">
        <title>Snf2 controls pulcherriminic acid biosynthesis and connects pigmentation and antifungal activity of the yeast Metschnikowia pulcherrima.</title>
        <authorList>
            <person name="Gore-Lloyd D."/>
            <person name="Sumann I."/>
            <person name="Brachmann A.O."/>
            <person name="Schneeberger K."/>
            <person name="Ortiz-Merino R.A."/>
            <person name="Moreno-Beltran M."/>
            <person name="Schlaefli M."/>
            <person name="Kirner P."/>
            <person name="Santos Kron A."/>
            <person name="Wolfe K.H."/>
            <person name="Piel J."/>
            <person name="Ahrens C.H."/>
            <person name="Henk D."/>
            <person name="Freimoser F.M."/>
        </authorList>
    </citation>
    <scope>NUCLEOTIDE SEQUENCE [LARGE SCALE GENOMIC DNA]</scope>
    <source>
        <strain evidence="9">APC 1.2</strain>
    </source>
</reference>
<dbReference type="InterPro" id="IPR052202">
    <property type="entry name" value="Yeast_MetPath_Reg"/>
</dbReference>
<dbReference type="AlphaFoldDB" id="A0A4P6XLV6"/>
<sequence>MGKSEGAGQSTKEGPESVIVKTNNHMIQINNPIDQIFNLDGNGLIIGNDNLNFESQLNHLLINLKLPFLKLTNSHNFLLDDPDSYLLNRSYTNYNSYHNKDLEVIYNPLTMKGLLRGTADTELPTDVYDLFIKLVSNFKKIFESKKSLDQQIVQFFLNYNTFIPIFEYGQFMQDYDAFHTMFPFMFTYDDATINGFNFSTNDYQVVNEYLILVIQIYAMILMNDPSLNLNLLLNHKAPNYTFRRGGKTPGILVSSLYDFLPYLNIFHVSVNQLHTYLLFLYYSLITNNKEKSLVLSSLINAFIGILGVNLNCKNLFFNDLSLTLSQRRDRVKIFWAFKVLLKCFNLKFGFKPTINTTVINPVTIERYFKLTPEKLSLLINPALQEGTDPLFETFLSPSVEFLNLMNIVIPSSFSPNYYEYLKQDRHNVEDHTQAAAAKKGHTSHLDWILNDDDGDGNDGNLNYNYNQFLSIDKNLSNWRYSLKDKILNTVPFKESVGLALLSSAADSSLYFRISFDGDNIYKSFGISQEGLLHYANTGLPDVHTATQLIKMQLNFHYLVIRSMNYLNFVIERELTLDSYVKIANISREVLAFFILIFQHVGNACTEAPDTLENFGMNKRSLYDPFPSAFDIDEEGFVVNDFSARRNRKSASLLAHFPSKVIPSSPFNSLLNGLALTTINLKKVIMLQILYLLICNLKISKSGGTMNGDTLQILEDSISLFIKIFINYQPKATRPEDSKRLEEFHLFRRIINDEMQDEVLNDDHDESDVEDAESTDIDWDDENLDEDLKYLRILKYIKYKTKMLSGMLSKIHADGSRLVRPTQSSSANASNTNDVMEAKLTSTSLANLLNSAVPASFLMQYPASSYTHDVPYQYATFGRHSSLSKFENSMASTMNGRSRQERELANDLMSMRDGETRRA</sequence>
<evidence type="ECO:0000313" key="9">
    <source>
        <dbReference type="Proteomes" id="UP000292447"/>
    </source>
</evidence>
<keyword evidence="9" id="KW-1185">Reference proteome</keyword>
<dbReference type="Proteomes" id="UP000292447">
    <property type="component" value="Chromosome II"/>
</dbReference>
<accession>A0A4P6XLV6</accession>
<dbReference type="PANTHER" id="PTHR47782:SF1">
    <property type="entry name" value="PYRIMIDINE PATHWAY REGULATORY PROTEIN 1"/>
    <property type="match status" value="1"/>
</dbReference>
<keyword evidence="4" id="KW-0805">Transcription regulation</keyword>
<keyword evidence="6" id="KW-0804">Transcription</keyword>
<gene>
    <name evidence="8" type="ORF">METSCH_B01600</name>
</gene>
<evidence type="ECO:0000256" key="2">
    <source>
        <dbReference type="ARBA" id="ARBA00022723"/>
    </source>
</evidence>
<evidence type="ECO:0000256" key="6">
    <source>
        <dbReference type="ARBA" id="ARBA00023163"/>
    </source>
</evidence>
<keyword evidence="7" id="KW-0539">Nucleus</keyword>
<keyword evidence="2" id="KW-0479">Metal-binding</keyword>
<dbReference type="STRING" id="2163413.A0A4P6XLV6"/>
<dbReference type="GO" id="GO:0005634">
    <property type="term" value="C:nucleus"/>
    <property type="evidence" value="ECO:0007669"/>
    <property type="project" value="UniProtKB-SubCell"/>
</dbReference>
<evidence type="ECO:0000256" key="5">
    <source>
        <dbReference type="ARBA" id="ARBA00023125"/>
    </source>
</evidence>
<protein>
    <recommendedName>
        <fullName evidence="10">Transcription factor domain-containing protein</fullName>
    </recommendedName>
</protein>
<dbReference type="GO" id="GO:0043565">
    <property type="term" value="F:sequence-specific DNA binding"/>
    <property type="evidence" value="ECO:0007669"/>
    <property type="project" value="TreeGrafter"/>
</dbReference>
<evidence type="ECO:0000313" key="8">
    <source>
        <dbReference type="EMBL" id="QBM86968.1"/>
    </source>
</evidence>
<dbReference type="EMBL" id="CP034457">
    <property type="protein sequence ID" value="QBM86968.1"/>
    <property type="molecule type" value="Genomic_DNA"/>
</dbReference>
<dbReference type="GO" id="GO:0045944">
    <property type="term" value="P:positive regulation of transcription by RNA polymerase II"/>
    <property type="evidence" value="ECO:0007669"/>
    <property type="project" value="TreeGrafter"/>
</dbReference>
<keyword evidence="3" id="KW-0862">Zinc</keyword>
<evidence type="ECO:0008006" key="10">
    <source>
        <dbReference type="Google" id="ProtNLM"/>
    </source>
</evidence>
<evidence type="ECO:0000256" key="4">
    <source>
        <dbReference type="ARBA" id="ARBA00023015"/>
    </source>
</evidence>
<dbReference type="PANTHER" id="PTHR47782">
    <property type="entry name" value="ZN(II)2CYS6 TRANSCRIPTION FACTOR (EUROFUNG)-RELATED"/>
    <property type="match status" value="1"/>
</dbReference>
<evidence type="ECO:0000256" key="7">
    <source>
        <dbReference type="ARBA" id="ARBA00023242"/>
    </source>
</evidence>
<organism evidence="8 9">
    <name type="scientific">Metschnikowia aff. pulcherrima</name>
    <dbReference type="NCBI Taxonomy" id="2163413"/>
    <lineage>
        <taxon>Eukaryota</taxon>
        <taxon>Fungi</taxon>
        <taxon>Dikarya</taxon>
        <taxon>Ascomycota</taxon>
        <taxon>Saccharomycotina</taxon>
        <taxon>Pichiomycetes</taxon>
        <taxon>Metschnikowiaceae</taxon>
        <taxon>Metschnikowia</taxon>
    </lineage>
</organism>
<evidence type="ECO:0000256" key="1">
    <source>
        <dbReference type="ARBA" id="ARBA00004123"/>
    </source>
</evidence>